<evidence type="ECO:0000313" key="9">
    <source>
        <dbReference type="EMBL" id="CUJ90910.1"/>
    </source>
</evidence>
<keyword evidence="3" id="KW-0964">Secreted</keyword>
<evidence type="ECO:0000256" key="7">
    <source>
        <dbReference type="ARBA" id="ARBA00023136"/>
    </source>
</evidence>
<dbReference type="Pfam" id="PF00353">
    <property type="entry name" value="HemolysinCabind"/>
    <property type="match status" value="13"/>
</dbReference>
<dbReference type="PRINTS" id="PR01488">
    <property type="entry name" value="RTXTOXINA"/>
</dbReference>
<reference evidence="10" key="1">
    <citation type="submission" date="2015-09" db="EMBL/GenBank/DDBJ databases">
        <authorList>
            <person name="Rodrigo-Torres Lidia"/>
            <person name="Arahal R.David."/>
        </authorList>
    </citation>
    <scope>NUCLEOTIDE SEQUENCE [LARGE SCALE GENOMIC DNA]</scope>
    <source>
        <strain evidence="10">CECT 7735</strain>
    </source>
</reference>
<feature type="compositionally biased region" description="Low complexity" evidence="8">
    <location>
        <begin position="1107"/>
        <end position="1117"/>
    </location>
</feature>
<keyword evidence="5" id="KW-0677">Repeat</keyword>
<dbReference type="RefSeq" id="WP_058310448.1">
    <property type="nucleotide sequence ID" value="NZ_CYTW01000001.1"/>
</dbReference>
<dbReference type="PANTHER" id="PTHR38340:SF1">
    <property type="entry name" value="S-LAYER PROTEIN"/>
    <property type="match status" value="1"/>
</dbReference>
<evidence type="ECO:0000256" key="8">
    <source>
        <dbReference type="SAM" id="MobiDB-lite"/>
    </source>
</evidence>
<keyword evidence="4" id="KW-0800">Toxin</keyword>
<evidence type="ECO:0000256" key="2">
    <source>
        <dbReference type="ARBA" id="ARBA00004613"/>
    </source>
</evidence>
<name>A0A0P1I577_9RHOB</name>
<dbReference type="PRINTS" id="PR00313">
    <property type="entry name" value="CABNDNGRPT"/>
</dbReference>
<keyword evidence="7" id="KW-0472">Membrane</keyword>
<keyword evidence="6" id="KW-0843">Virulence</keyword>
<dbReference type="GeneID" id="83880362"/>
<dbReference type="InterPro" id="IPR011049">
    <property type="entry name" value="Serralysin-like_metalloprot_C"/>
</dbReference>
<proteinExistence type="predicted"/>
<feature type="region of interest" description="Disordered" evidence="8">
    <location>
        <begin position="1081"/>
        <end position="1117"/>
    </location>
</feature>
<accession>A0A0P1I577</accession>
<dbReference type="GO" id="GO:0016020">
    <property type="term" value="C:membrane"/>
    <property type="evidence" value="ECO:0007669"/>
    <property type="project" value="UniProtKB-SubCell"/>
</dbReference>
<dbReference type="InterPro" id="IPR001343">
    <property type="entry name" value="Hemolysn_Ca-bd"/>
</dbReference>
<keyword evidence="10" id="KW-1185">Reference proteome</keyword>
<dbReference type="Proteomes" id="UP000051870">
    <property type="component" value="Unassembled WGS sequence"/>
</dbReference>
<comment type="subcellular location">
    <subcellularLocation>
        <location evidence="1">Membrane</location>
    </subcellularLocation>
    <subcellularLocation>
        <location evidence="2">Secreted</location>
    </subcellularLocation>
</comment>
<evidence type="ECO:0000256" key="1">
    <source>
        <dbReference type="ARBA" id="ARBA00004370"/>
    </source>
</evidence>
<dbReference type="InterPro" id="IPR003995">
    <property type="entry name" value="RTX_toxin_determinant-A"/>
</dbReference>
<organism evidence="9 10">
    <name type="scientific">Shimia thalassica</name>
    <dbReference type="NCBI Taxonomy" id="1715693"/>
    <lineage>
        <taxon>Bacteria</taxon>
        <taxon>Pseudomonadati</taxon>
        <taxon>Pseudomonadota</taxon>
        <taxon>Alphaproteobacteria</taxon>
        <taxon>Rhodobacterales</taxon>
        <taxon>Roseobacteraceae</taxon>
    </lineage>
</organism>
<gene>
    <name evidence="9" type="primary">cya_16</name>
    <name evidence="9" type="ORF">PH7735_01306</name>
</gene>
<evidence type="ECO:0000256" key="6">
    <source>
        <dbReference type="ARBA" id="ARBA00023026"/>
    </source>
</evidence>
<evidence type="ECO:0000256" key="4">
    <source>
        <dbReference type="ARBA" id="ARBA00022656"/>
    </source>
</evidence>
<evidence type="ECO:0000256" key="3">
    <source>
        <dbReference type="ARBA" id="ARBA00022525"/>
    </source>
</evidence>
<dbReference type="PROSITE" id="PS00330">
    <property type="entry name" value="HEMOLYSIN_CALCIUM"/>
    <property type="match status" value="15"/>
</dbReference>
<dbReference type="SUPFAM" id="SSF51120">
    <property type="entry name" value="beta-Roll"/>
    <property type="match status" value="11"/>
</dbReference>
<evidence type="ECO:0000256" key="5">
    <source>
        <dbReference type="ARBA" id="ARBA00022737"/>
    </source>
</evidence>
<dbReference type="GO" id="GO:0005576">
    <property type="term" value="C:extracellular region"/>
    <property type="evidence" value="ECO:0007669"/>
    <property type="project" value="UniProtKB-SubCell"/>
</dbReference>
<evidence type="ECO:0000313" key="10">
    <source>
        <dbReference type="Proteomes" id="UP000051870"/>
    </source>
</evidence>
<dbReference type="InterPro" id="IPR050557">
    <property type="entry name" value="RTX_toxin/Mannuronan_C5-epim"/>
</dbReference>
<dbReference type="InterPro" id="IPR018511">
    <property type="entry name" value="Hemolysin-typ_Ca-bd_CS"/>
</dbReference>
<dbReference type="GO" id="GO:0005509">
    <property type="term" value="F:calcium ion binding"/>
    <property type="evidence" value="ECO:0007669"/>
    <property type="project" value="InterPro"/>
</dbReference>
<dbReference type="EMBL" id="CYTW01000001">
    <property type="protein sequence ID" value="CUJ90910.1"/>
    <property type="molecule type" value="Genomic_DNA"/>
</dbReference>
<dbReference type="Gene3D" id="2.150.10.10">
    <property type="entry name" value="Serralysin-like metalloprotease, C-terminal"/>
    <property type="match status" value="8"/>
</dbReference>
<sequence length="1326" mass="133216">MALFQDTIGLDDEIIGTSDADSILAGDGNDTIDAGLGADTIEAGDGDDYVEGGQGDDSIFGNSLAEDGLDDISLDGRDTIFGGDGDDTIWGNQDNDLIYGGDGDDYLLGGRHNDTLIGGQGDDTLFGNEGDDVFQVDYESVGSGESYEGGDGTDTLYLNGATAFTSLTLDAAASVEVIDNEQGFGLEGSSGDDVFDLSGVTSMVDLPLINLNGGNDTFLGGVLNESVSGGDGNDTLNGADGDDTLVGGVGDDSLIGGAGDDVFQVDEDEVGPGESYEGGDGTDTLYLNGATAFTSLTLDAAASVEVIDNEQGFGLEGSSGDDVFDLSGVTVGVDLPSISLNGGNDTFLGGVLNESVFGGDGNETLNGADGDDLLVGGAGDDSLIGGAGDDVFQVDEDEVGPGESYEGGDGTDTLYLNGATAFTSLTLDAAASVEVIDNEQGFGLEGSSGDDVFDLSGVTVGVDLPSISLNGGNDTFLGGVLDETVFGGDGNDTLNGADGNDLLVGGAGDDSLIGGAGDDVFQVDEDEVDAGESYEGGDGTDSLYLNSYTVFSSLTLDAAASVEVIDNEQGFGLEGSSGDDVFDLSGVTSMVQLFQIDLGLGDDSFIGSVLGEAVFGGDGDDTLFGGGGNDTLISGGGEDSLVGGDGDDVLQIDADEIGAGASFQGGEGTDVIRVSDATEFSSLILDAEASIEIIEDEGFGIYGSFGNDVFDLSGITSIPSSMGVMLEAGHDSFVGSSVDDLVYGGDGNDTLDGAAGDDTLVGGAGDDSLIGGAGDDVFRVDAMHVGTGESYSGGDGRDTLLLNNDITFEGLVLNSAASVEVIAGDSPFNFMYGTGGDNVFDLSGVTTLTNMYQFILEGGDDSFQGTAAADVVFGGAGNDTLIGGDGADTLIGGVGEDSLVGGAGNDVFQIEATEFGAAQFVEGGEGTDTIRISEATEFSHLVLDAATGIEVIQGEGFGMYGSFGDDLIDFTGVTDASGLLDVKLEAGNDSFLGGISAEVVYGGNGDDTLSGGGGNDSLYGGEGLDAAVFDFDRAEATITLVDGGAEVMSSLGTVFVAETTEQLVFNDNTVAYSEISSVVGTHQTGTEDDDTLEGGAGSDTLEGQGGSDLLNGNNGNDILNGGDGNDTLIGGAGDDSLVGGESMDDLRDVIYGGEGDDILNGGYGNDELRGDAGNDSVAGGFGADTIIGGTGDDTLTGSAFGDQIFGGDGDDFVNGGWGFDLVNGGSGADRFYHIGILDHGSDWIQDYDASEGDVLQFGITSATPDDFRVNTAHTATAAGERSGDDSVEEAFVIYRPTGQIMWALVDGGGQSSINLQIGGDVFDLLA</sequence>
<dbReference type="GO" id="GO:0090729">
    <property type="term" value="F:toxin activity"/>
    <property type="evidence" value="ECO:0007669"/>
    <property type="project" value="UniProtKB-KW"/>
</dbReference>
<dbReference type="STRING" id="1715693.PH7735_01306"/>
<dbReference type="PANTHER" id="PTHR38340">
    <property type="entry name" value="S-LAYER PROTEIN"/>
    <property type="match status" value="1"/>
</dbReference>
<protein>
    <submittedName>
        <fullName evidence="9">Cyclolysin</fullName>
    </submittedName>
</protein>